<dbReference type="PANTHER" id="PTHR43321">
    <property type="entry name" value="GLUTAMATE DECARBOXYLASE"/>
    <property type="match status" value="1"/>
</dbReference>
<dbReference type="Gene3D" id="4.10.280.50">
    <property type="match status" value="1"/>
</dbReference>
<feature type="modified residue" description="N6-(pyridoxal phosphate)lysine" evidence="6">
    <location>
        <position position="265"/>
    </location>
</feature>
<dbReference type="GO" id="GO:0004351">
    <property type="term" value="F:glutamate decarboxylase activity"/>
    <property type="evidence" value="ECO:0007669"/>
    <property type="project" value="UniProtKB-EC"/>
</dbReference>
<dbReference type="InterPro" id="IPR010107">
    <property type="entry name" value="Glutamate_decarboxylase"/>
</dbReference>
<dbReference type="GO" id="GO:0006538">
    <property type="term" value="P:L-glutamate catabolic process"/>
    <property type="evidence" value="ECO:0007669"/>
    <property type="project" value="TreeGrafter"/>
</dbReference>
<dbReference type="EMBL" id="CH476749">
    <property type="protein sequence ID" value="EIE91406.1"/>
    <property type="molecule type" value="Genomic_DNA"/>
</dbReference>
<dbReference type="OrthoDB" id="206201at2759"/>
<feature type="compositionally biased region" description="Basic and acidic residues" evidence="8">
    <location>
        <begin position="375"/>
        <end position="385"/>
    </location>
</feature>
<dbReference type="PANTHER" id="PTHR43321:SF6">
    <property type="entry name" value="GLUTAMATE DECARBOXYLASE"/>
    <property type="match status" value="1"/>
</dbReference>
<evidence type="ECO:0000256" key="2">
    <source>
        <dbReference type="ARBA" id="ARBA00009533"/>
    </source>
</evidence>
<comment type="cofactor">
    <cofactor evidence="1 6 7">
        <name>pyridoxal 5'-phosphate</name>
        <dbReference type="ChEBI" id="CHEBI:597326"/>
    </cofactor>
</comment>
<evidence type="ECO:0000256" key="7">
    <source>
        <dbReference type="RuleBase" id="RU000382"/>
    </source>
</evidence>
<feature type="compositionally biased region" description="Basic and acidic residues" evidence="8">
    <location>
        <begin position="405"/>
        <end position="419"/>
    </location>
</feature>
<keyword evidence="4 6" id="KW-0663">Pyridoxal phosphate</keyword>
<dbReference type="Gene3D" id="3.40.640.10">
    <property type="entry name" value="Type I PLP-dependent aspartate aminotransferase-like (Major domain)"/>
    <property type="match status" value="1"/>
</dbReference>
<evidence type="ECO:0000256" key="1">
    <source>
        <dbReference type="ARBA" id="ARBA00001933"/>
    </source>
</evidence>
<proteinExistence type="inferred from homology"/>
<dbReference type="InterPro" id="IPR015424">
    <property type="entry name" value="PyrdxlP-dep_Trfase"/>
</dbReference>
<feature type="region of interest" description="Disordered" evidence="8">
    <location>
        <begin position="400"/>
        <end position="419"/>
    </location>
</feature>
<evidence type="ECO:0000256" key="4">
    <source>
        <dbReference type="ARBA" id="ARBA00022898"/>
    </source>
</evidence>
<dbReference type="STRING" id="246409.I1CSH6"/>
<dbReference type="Pfam" id="PF00282">
    <property type="entry name" value="Pyridoxal_deC"/>
    <property type="match status" value="1"/>
</dbReference>
<accession>I1CSH6</accession>
<organism evidence="9 10">
    <name type="scientific">Rhizopus delemar (strain RA 99-880 / ATCC MYA-4621 / FGSC 9543 / NRRL 43880)</name>
    <name type="common">Mucormycosis agent</name>
    <name type="synonym">Rhizopus arrhizus var. delemar</name>
    <dbReference type="NCBI Taxonomy" id="246409"/>
    <lineage>
        <taxon>Eukaryota</taxon>
        <taxon>Fungi</taxon>
        <taxon>Fungi incertae sedis</taxon>
        <taxon>Mucoromycota</taxon>
        <taxon>Mucoromycotina</taxon>
        <taxon>Mucoromycetes</taxon>
        <taxon>Mucorales</taxon>
        <taxon>Mucorineae</taxon>
        <taxon>Rhizopodaceae</taxon>
        <taxon>Rhizopus</taxon>
    </lineage>
</organism>
<dbReference type="SUPFAM" id="SSF53383">
    <property type="entry name" value="PLP-dependent transferases"/>
    <property type="match status" value="1"/>
</dbReference>
<dbReference type="InParanoid" id="I1CSH6"/>
<dbReference type="EC" id="4.1.1.15" evidence="3"/>
<dbReference type="FunFam" id="4.10.280.50:FF:000001">
    <property type="entry name" value="Glutamate decarboxylase"/>
    <property type="match status" value="1"/>
</dbReference>
<reference evidence="9 10" key="1">
    <citation type="journal article" date="2009" name="PLoS Genet.">
        <title>Genomic analysis of the basal lineage fungus Rhizopus oryzae reveals a whole-genome duplication.</title>
        <authorList>
            <person name="Ma L.-J."/>
            <person name="Ibrahim A.S."/>
            <person name="Skory C."/>
            <person name="Grabherr M.G."/>
            <person name="Burger G."/>
            <person name="Butler M."/>
            <person name="Elias M."/>
            <person name="Idnurm A."/>
            <person name="Lang B.F."/>
            <person name="Sone T."/>
            <person name="Abe A."/>
            <person name="Calvo S.E."/>
            <person name="Corrochano L.M."/>
            <person name="Engels R."/>
            <person name="Fu J."/>
            <person name="Hansberg W."/>
            <person name="Kim J.-M."/>
            <person name="Kodira C.D."/>
            <person name="Koehrsen M.J."/>
            <person name="Liu B."/>
            <person name="Miranda-Saavedra D."/>
            <person name="O'Leary S."/>
            <person name="Ortiz-Castellanos L."/>
            <person name="Poulter R."/>
            <person name="Rodriguez-Romero J."/>
            <person name="Ruiz-Herrera J."/>
            <person name="Shen Y.-Q."/>
            <person name="Zeng Q."/>
            <person name="Galagan J."/>
            <person name="Birren B.W."/>
            <person name="Cuomo C.A."/>
            <person name="Wickes B.L."/>
        </authorList>
    </citation>
    <scope>NUCLEOTIDE SEQUENCE [LARGE SCALE GENOMIC DNA]</scope>
    <source>
        <strain evidence="10">RA 99-880 / ATCC MYA-4621 / FGSC 9543 / NRRL 43880</strain>
    </source>
</reference>
<evidence type="ECO:0000256" key="5">
    <source>
        <dbReference type="ARBA" id="ARBA00023239"/>
    </source>
</evidence>
<feature type="compositionally biased region" description="Basic residues" evidence="8">
    <location>
        <begin position="386"/>
        <end position="395"/>
    </location>
</feature>
<dbReference type="Proteomes" id="UP000009138">
    <property type="component" value="Unassembled WGS sequence"/>
</dbReference>
<dbReference type="RefSeq" id="XP_067526802.1">
    <property type="nucleotide sequence ID" value="XM_067670701.1"/>
</dbReference>
<dbReference type="GeneID" id="93623082"/>
<dbReference type="InterPro" id="IPR015421">
    <property type="entry name" value="PyrdxlP-dep_Trfase_major"/>
</dbReference>
<comment type="similarity">
    <text evidence="2 7">Belongs to the group II decarboxylase family.</text>
</comment>
<sequence>MVFLSSTVSNSQQNDSTDDSLIDTTIYGSHWASMDIPRYALPESDMPSRVAYQLIKDEIALDGKPALNLATFVTTFMEEEAEKLMAENLSKNFIDFEEYPQTAEISDRCVNIIARLFNAPLDNPNAEAVGCSTVGSSEAIILATLAMKRRWQNSRKEKNLPSDQPNFIMGANCQVAWHKAVRYLDIEGREVKCTEDSLCMNPKRAVELVDENTIGICAILGSTYTGHYEDVETLGGGFIAPFIIPELAWDFRISRVHSINVSGHKYGLTYPGIGWALWRDHKYLPQELVFNINYLGSDQYPIMGNLSNAFFKFDLAAKLRERGWIVPAYTMAPNAEHIKLLRIVVREDFSFNRCELLLRDILAALDALNTWSEKEMKNHRNERKTGARHKNRASFQQRYKKYHKDKVSSRDKRNAPGIC</sequence>
<dbReference type="GO" id="GO:0005829">
    <property type="term" value="C:cytosol"/>
    <property type="evidence" value="ECO:0007669"/>
    <property type="project" value="TreeGrafter"/>
</dbReference>
<dbReference type="AlphaFoldDB" id="I1CSH6"/>
<name>I1CSH6_RHIO9</name>
<dbReference type="Gene3D" id="3.90.1150.160">
    <property type="match status" value="1"/>
</dbReference>
<keyword evidence="5 7" id="KW-0456">Lyase</keyword>
<evidence type="ECO:0000256" key="6">
    <source>
        <dbReference type="PIRSR" id="PIRSR602129-50"/>
    </source>
</evidence>
<evidence type="ECO:0000313" key="10">
    <source>
        <dbReference type="Proteomes" id="UP000009138"/>
    </source>
</evidence>
<dbReference type="VEuPathDB" id="FungiDB:RO3G_16117"/>
<dbReference type="GO" id="GO:0030170">
    <property type="term" value="F:pyridoxal phosphate binding"/>
    <property type="evidence" value="ECO:0007669"/>
    <property type="project" value="InterPro"/>
</dbReference>
<evidence type="ECO:0000313" key="9">
    <source>
        <dbReference type="EMBL" id="EIE91406.1"/>
    </source>
</evidence>
<protein>
    <recommendedName>
        <fullName evidence="3">glutamate decarboxylase</fullName>
        <ecNumber evidence="3">4.1.1.15</ecNumber>
    </recommendedName>
</protein>
<gene>
    <name evidence="9" type="ORF">RO3G_16117</name>
</gene>
<evidence type="ECO:0000256" key="8">
    <source>
        <dbReference type="SAM" id="MobiDB-lite"/>
    </source>
</evidence>
<evidence type="ECO:0000256" key="3">
    <source>
        <dbReference type="ARBA" id="ARBA00012421"/>
    </source>
</evidence>
<keyword evidence="10" id="KW-1185">Reference proteome</keyword>
<feature type="region of interest" description="Disordered" evidence="8">
    <location>
        <begin position="375"/>
        <end position="395"/>
    </location>
</feature>
<dbReference type="OMA" id="VGWVFWR"/>
<dbReference type="InterPro" id="IPR002129">
    <property type="entry name" value="PyrdxlP-dep_de-COase"/>
</dbReference>
<dbReference type="eggNOG" id="KOG1383">
    <property type="taxonomic scope" value="Eukaryota"/>
</dbReference>